<gene>
    <name evidence="3" type="primary">lon</name>
    <name evidence="3" type="ORF">ETAA1_18470</name>
</gene>
<keyword evidence="1 3" id="KW-0378">Hydrolase</keyword>
<feature type="domain" description="Lon proteolytic" evidence="2">
    <location>
        <begin position="496"/>
        <end position="682"/>
    </location>
</feature>
<protein>
    <recommendedName>
        <fullName evidence="1">endopeptidase La</fullName>
        <ecNumber evidence="1">3.4.21.53</ecNumber>
    </recommendedName>
</protein>
<dbReference type="PRINTS" id="PR00830">
    <property type="entry name" value="ENDOLAPTASE"/>
</dbReference>
<feature type="active site" evidence="1">
    <location>
        <position position="588"/>
    </location>
</feature>
<dbReference type="PROSITE" id="PS51786">
    <property type="entry name" value="LON_PROTEOLYTIC"/>
    <property type="match status" value="1"/>
</dbReference>
<dbReference type="OrthoDB" id="5297084at2"/>
<dbReference type="InterPro" id="IPR014061">
    <property type="entry name" value="BrxL-like"/>
</dbReference>
<dbReference type="NCBIfam" id="TIGR02688">
    <property type="entry name" value="BREX system Lon protease-like protein BrxL"/>
    <property type="match status" value="1"/>
</dbReference>
<dbReference type="SUPFAM" id="SSF54211">
    <property type="entry name" value="Ribosomal protein S5 domain 2-like"/>
    <property type="match status" value="1"/>
</dbReference>
<dbReference type="Pfam" id="PF20442">
    <property type="entry name" value="BrxL_N"/>
    <property type="match status" value="1"/>
</dbReference>
<evidence type="ECO:0000256" key="1">
    <source>
        <dbReference type="PROSITE-ProRule" id="PRU01122"/>
    </source>
</evidence>
<comment type="catalytic activity">
    <reaction evidence="1">
        <text>Hydrolysis of proteins in presence of ATP.</text>
        <dbReference type="EC" id="3.4.21.53"/>
    </reaction>
</comment>
<keyword evidence="1 3" id="KW-0645">Protease</keyword>
<dbReference type="GO" id="GO:0006508">
    <property type="term" value="P:proteolysis"/>
    <property type="evidence" value="ECO:0007669"/>
    <property type="project" value="UniProtKB-KW"/>
</dbReference>
<keyword evidence="1" id="KW-0720">Serine protease</keyword>
<dbReference type="GO" id="GO:0004176">
    <property type="term" value="F:ATP-dependent peptidase activity"/>
    <property type="evidence" value="ECO:0007669"/>
    <property type="project" value="UniProtKB-UniRule"/>
</dbReference>
<dbReference type="PANTHER" id="PTHR10046">
    <property type="entry name" value="ATP DEPENDENT LON PROTEASE FAMILY MEMBER"/>
    <property type="match status" value="1"/>
</dbReference>
<feature type="active site" evidence="1">
    <location>
        <position position="631"/>
    </location>
</feature>
<dbReference type="InterPro" id="IPR027065">
    <property type="entry name" value="Lon_Prtase"/>
</dbReference>
<evidence type="ECO:0000313" key="4">
    <source>
        <dbReference type="Proteomes" id="UP000319576"/>
    </source>
</evidence>
<dbReference type="EC" id="3.4.21.53" evidence="1"/>
<dbReference type="GO" id="GO:0030163">
    <property type="term" value="P:protein catabolic process"/>
    <property type="evidence" value="ECO:0007669"/>
    <property type="project" value="InterPro"/>
</dbReference>
<evidence type="ECO:0000313" key="3">
    <source>
        <dbReference type="EMBL" id="QDU19908.1"/>
    </source>
</evidence>
<dbReference type="RefSeq" id="WP_145236591.1">
    <property type="nucleotide sequence ID" value="NZ_CP036273.1"/>
</dbReference>
<dbReference type="GO" id="GO:0005524">
    <property type="term" value="F:ATP binding"/>
    <property type="evidence" value="ECO:0007669"/>
    <property type="project" value="InterPro"/>
</dbReference>
<dbReference type="Pfam" id="PF05362">
    <property type="entry name" value="Lon_C"/>
    <property type="match status" value="1"/>
</dbReference>
<organism evidence="3 4">
    <name type="scientific">Urbifossiella limnaea</name>
    <dbReference type="NCBI Taxonomy" id="2528023"/>
    <lineage>
        <taxon>Bacteria</taxon>
        <taxon>Pseudomonadati</taxon>
        <taxon>Planctomycetota</taxon>
        <taxon>Planctomycetia</taxon>
        <taxon>Gemmatales</taxon>
        <taxon>Gemmataceae</taxon>
        <taxon>Urbifossiella</taxon>
    </lineage>
</organism>
<dbReference type="InterPro" id="IPR014721">
    <property type="entry name" value="Ribsml_uS5_D2-typ_fold_subgr"/>
</dbReference>
<keyword evidence="4" id="KW-1185">Reference proteome</keyword>
<dbReference type="Proteomes" id="UP000319576">
    <property type="component" value="Chromosome"/>
</dbReference>
<dbReference type="InterPro" id="IPR020568">
    <property type="entry name" value="Ribosomal_Su5_D2-typ_SF"/>
</dbReference>
<accession>A0A517XQW1</accession>
<dbReference type="AlphaFoldDB" id="A0A517XQW1"/>
<name>A0A517XQW1_9BACT</name>
<dbReference type="InterPro" id="IPR046838">
    <property type="entry name" value="BrxL_N"/>
</dbReference>
<dbReference type="Pfam" id="PF13337">
    <property type="entry name" value="BrxL_ATPase"/>
    <property type="match status" value="1"/>
</dbReference>
<dbReference type="EMBL" id="CP036273">
    <property type="protein sequence ID" value="QDU19908.1"/>
    <property type="molecule type" value="Genomic_DNA"/>
</dbReference>
<comment type="similarity">
    <text evidence="1">Belongs to the peptidase S16 family.</text>
</comment>
<reference evidence="3 4" key="1">
    <citation type="submission" date="2019-02" db="EMBL/GenBank/DDBJ databases">
        <title>Deep-cultivation of Planctomycetes and their phenomic and genomic characterization uncovers novel biology.</title>
        <authorList>
            <person name="Wiegand S."/>
            <person name="Jogler M."/>
            <person name="Boedeker C."/>
            <person name="Pinto D."/>
            <person name="Vollmers J."/>
            <person name="Rivas-Marin E."/>
            <person name="Kohn T."/>
            <person name="Peeters S.H."/>
            <person name="Heuer A."/>
            <person name="Rast P."/>
            <person name="Oberbeckmann S."/>
            <person name="Bunk B."/>
            <person name="Jeske O."/>
            <person name="Meyerdierks A."/>
            <person name="Storesund J.E."/>
            <person name="Kallscheuer N."/>
            <person name="Luecker S."/>
            <person name="Lage O.M."/>
            <person name="Pohl T."/>
            <person name="Merkel B.J."/>
            <person name="Hornburger P."/>
            <person name="Mueller R.-W."/>
            <person name="Bruemmer F."/>
            <person name="Labrenz M."/>
            <person name="Spormann A.M."/>
            <person name="Op den Camp H."/>
            <person name="Overmann J."/>
            <person name="Amann R."/>
            <person name="Jetten M.S.M."/>
            <person name="Mascher T."/>
            <person name="Medema M.H."/>
            <person name="Devos D.P."/>
            <person name="Kaster A.-K."/>
            <person name="Ovreas L."/>
            <person name="Rohde M."/>
            <person name="Galperin M.Y."/>
            <person name="Jogler C."/>
        </authorList>
    </citation>
    <scope>NUCLEOTIDE SEQUENCE [LARGE SCALE GENOMIC DNA]</scope>
    <source>
        <strain evidence="3 4">ETA_A1</strain>
    </source>
</reference>
<proteinExistence type="inferred from homology"/>
<dbReference type="GO" id="GO:0004252">
    <property type="term" value="F:serine-type endopeptidase activity"/>
    <property type="evidence" value="ECO:0007669"/>
    <property type="project" value="UniProtKB-UniRule"/>
</dbReference>
<dbReference type="Gene3D" id="3.30.230.10">
    <property type="match status" value="1"/>
</dbReference>
<sequence length="682" mass="73130">MSLFDDHPLTDLDRKAHGLLGDKAVVKSLAQQAAFHRLPRYVSEYLIAKYVKPETWRDDLAKIQAKIAELLPDLEHRELLKEKLLGKGEVTLIDNVEARVDLRGGQRWGRVPALGDQKVRVPASVIEGNPGLLLGGLWGTAKVKYAPEVNADAPNELVAFTPFQVGPPDVAEFRAARAKFTTDEWAALLLQSAGYAAGAFPDRRTRLLLFARMVPLVERNVNLIELGPRQTGKTFLLRNLSPRVFTVSGGKTTPANLFVNLATKQVGILGTRKVVVFDEIAHTSFGDESETISTLKDYMESGQFSRGALHFAADAGLVFAGNVDVDGDQPHPKYAHLLEPLPDELIDSAFLDRVHGYLPGWEVPKITPASVATGVGFVTDYFGEVLAQLRKDSFADRVRAVPLHAGLTRRDQTAVERLTSGLLKLLHPDGNATDAELLELVTFACELRQRVHQQLCALAPGEFKPRLVAPAAVAAHTAKDLQRREAAATQDRLNSEAVVGAATGLAVQVRDGQEVGGDVILIQVSAINGSPGVEVTGLHGGALKDSVRAVYNLVRANFRDFGIPEQRLKSQTVAVHLVKIAESKDGPSAGLAFAVGIVSALANRPVKPGWAFTGEVALHGEVGAVGGLGQKLAAAARAGRKHVVVPASQATAVMGLPEEVRAALEIHPVATAREALALALEA</sequence>
<evidence type="ECO:0000259" key="2">
    <source>
        <dbReference type="PROSITE" id="PS51786"/>
    </source>
</evidence>
<dbReference type="KEGG" id="uli:ETAA1_18470"/>
<dbReference type="InterPro" id="IPR008269">
    <property type="entry name" value="Lon_proteolytic"/>
</dbReference>